<organism evidence="7 8">
    <name type="scientific">Strigomonas culicis</name>
    <dbReference type="NCBI Taxonomy" id="28005"/>
    <lineage>
        <taxon>Eukaryota</taxon>
        <taxon>Discoba</taxon>
        <taxon>Euglenozoa</taxon>
        <taxon>Kinetoplastea</taxon>
        <taxon>Metakinetoplastina</taxon>
        <taxon>Trypanosomatida</taxon>
        <taxon>Trypanosomatidae</taxon>
        <taxon>Strigomonadinae</taxon>
        <taxon>Strigomonas</taxon>
    </lineage>
</organism>
<feature type="domain" description="Histone deacetylase" evidence="6">
    <location>
        <begin position="4"/>
        <end position="185"/>
    </location>
</feature>
<reference evidence="7 8" key="1">
    <citation type="journal article" date="2013" name="PLoS ONE">
        <title>Predicting the Proteins of Angomonas deanei, Strigomonas culicis and Their Respective Endosymbionts Reveals New Aspects of the Trypanosomatidae Family.</title>
        <authorList>
            <person name="Motta M.C."/>
            <person name="Martins A.C."/>
            <person name="de Souza S.S."/>
            <person name="Catta-Preta C.M."/>
            <person name="Silva R."/>
            <person name="Klein C.C."/>
            <person name="de Almeida L.G."/>
            <person name="de Lima Cunha O."/>
            <person name="Ciapina L.P."/>
            <person name="Brocchi M."/>
            <person name="Colabardini A.C."/>
            <person name="de Araujo Lima B."/>
            <person name="Machado C.R."/>
            <person name="de Almeida Soares C.M."/>
            <person name="Probst C.M."/>
            <person name="de Menezes C.B."/>
            <person name="Thompson C.E."/>
            <person name="Bartholomeu D.C."/>
            <person name="Gradia D.F."/>
            <person name="Pavoni D.P."/>
            <person name="Grisard E.C."/>
            <person name="Fantinatti-Garboggini F."/>
            <person name="Marchini F.K."/>
            <person name="Rodrigues-Luiz G.F."/>
            <person name="Wagner G."/>
            <person name="Goldman G.H."/>
            <person name="Fietto J.L."/>
            <person name="Elias M.C."/>
            <person name="Goldman M.H."/>
            <person name="Sagot M.F."/>
            <person name="Pereira M."/>
            <person name="Stoco P.H."/>
            <person name="de Mendonca-Neto R.P."/>
            <person name="Teixeira S.M."/>
            <person name="Maciel T.E."/>
            <person name="de Oliveira Mendes T.A."/>
            <person name="Urmenyi T.P."/>
            <person name="de Souza W."/>
            <person name="Schenkman S."/>
            <person name="de Vasconcelos A.T."/>
        </authorList>
    </citation>
    <scope>NUCLEOTIDE SEQUENCE [LARGE SCALE GENOMIC DNA]</scope>
</reference>
<evidence type="ECO:0000313" key="8">
    <source>
        <dbReference type="Proteomes" id="UP000015354"/>
    </source>
</evidence>
<name>S9U8H9_9TRYP</name>
<dbReference type="EC" id="3.5.1.98" evidence="2"/>
<dbReference type="InterPro" id="IPR000286">
    <property type="entry name" value="HDACs"/>
</dbReference>
<dbReference type="GO" id="GO:0000118">
    <property type="term" value="C:histone deacetylase complex"/>
    <property type="evidence" value="ECO:0007669"/>
    <property type="project" value="UniProtKB-ARBA"/>
</dbReference>
<dbReference type="PRINTS" id="PR01271">
    <property type="entry name" value="HISDACETLASE"/>
</dbReference>
<dbReference type="PANTHER" id="PTHR10625:SF10">
    <property type="entry name" value="HISTONE DEACETYLASE HDAC1"/>
    <property type="match status" value="1"/>
</dbReference>
<dbReference type="SUPFAM" id="SSF52768">
    <property type="entry name" value="Arginase/deacetylase"/>
    <property type="match status" value="1"/>
</dbReference>
<gene>
    <name evidence="7" type="ORF">STCU_06853</name>
</gene>
<evidence type="ECO:0000256" key="5">
    <source>
        <dbReference type="SAM" id="MobiDB-lite"/>
    </source>
</evidence>
<evidence type="ECO:0000259" key="6">
    <source>
        <dbReference type="Pfam" id="PF00850"/>
    </source>
</evidence>
<dbReference type="Gene3D" id="3.40.800.20">
    <property type="entry name" value="Histone deacetylase domain"/>
    <property type="match status" value="1"/>
</dbReference>
<dbReference type="InterPro" id="IPR003084">
    <property type="entry name" value="HDAC_I/II"/>
</dbReference>
<comment type="similarity">
    <text evidence="1">Belongs to the histone deacetylase family. HD type 1 subfamily.</text>
</comment>
<dbReference type="GO" id="GO:0040029">
    <property type="term" value="P:epigenetic regulation of gene expression"/>
    <property type="evidence" value="ECO:0007669"/>
    <property type="project" value="TreeGrafter"/>
</dbReference>
<evidence type="ECO:0000256" key="1">
    <source>
        <dbReference type="ARBA" id="ARBA00006457"/>
    </source>
</evidence>
<protein>
    <recommendedName>
        <fullName evidence="2">histone deacetylase</fullName>
        <ecNumber evidence="2">3.5.1.98</ecNumber>
    </recommendedName>
</protein>
<dbReference type="EMBL" id="ATMH01006853">
    <property type="protein sequence ID" value="EPY25079.1"/>
    <property type="molecule type" value="Genomic_DNA"/>
</dbReference>
<dbReference type="InterPro" id="IPR037138">
    <property type="entry name" value="His_deacetylse_dom_sf"/>
</dbReference>
<proteinExistence type="inferred from homology"/>
<dbReference type="Proteomes" id="UP000015354">
    <property type="component" value="Unassembled WGS sequence"/>
</dbReference>
<dbReference type="AlphaFoldDB" id="S9U8H9"/>
<keyword evidence="8" id="KW-1185">Reference proteome</keyword>
<keyword evidence="3" id="KW-0378">Hydrolase</keyword>
<dbReference type="Pfam" id="PF00850">
    <property type="entry name" value="Hist_deacetyl"/>
    <property type="match status" value="1"/>
</dbReference>
<feature type="region of interest" description="Disordered" evidence="5">
    <location>
        <begin position="276"/>
        <end position="298"/>
    </location>
</feature>
<sequence>MNWAGGMHHAAEARASGFCFVNDIVLCIRRLLQHYQRVLYVDLDVHHGDGVEGAFRDNCRVMTVSLHQFGEGFYPGTGDYCTPATAHSFAINCPLPPSTGDAAYLLSFRTILSSVVECYDPEAVVLQCGADTIAGDTLGRLAVTTFAHTQCVADVLDLHLPTVLLGGGGYNVLHTAKCWAIHTATALGRTAAQLPVYIPRSDAYYMQYRKECAPLRPTLHVSLDPDVDRPLDTGISFRYWRQLCVSLQWQLRAARVLRERLTRTISRAQEYQQLMLSGARQQTSRKRSRGGEKEIKEE</sequence>
<dbReference type="GO" id="GO:0141221">
    <property type="term" value="F:histone deacetylase activity, hydrolytic mechanism"/>
    <property type="evidence" value="ECO:0007669"/>
    <property type="project" value="UniProtKB-EC"/>
</dbReference>
<dbReference type="PRINTS" id="PR01270">
    <property type="entry name" value="HDASUPER"/>
</dbReference>
<dbReference type="OrthoDB" id="1918432at2759"/>
<evidence type="ECO:0000313" key="7">
    <source>
        <dbReference type="EMBL" id="EPY25079.1"/>
    </source>
</evidence>
<evidence type="ECO:0000256" key="2">
    <source>
        <dbReference type="ARBA" id="ARBA00012111"/>
    </source>
</evidence>
<accession>S9U8H9</accession>
<dbReference type="InterPro" id="IPR023696">
    <property type="entry name" value="Ureohydrolase_dom_sf"/>
</dbReference>
<dbReference type="InterPro" id="IPR023801">
    <property type="entry name" value="His_deacetylse_dom"/>
</dbReference>
<dbReference type="PANTHER" id="PTHR10625">
    <property type="entry name" value="HISTONE DEACETYLASE HDAC1-RELATED"/>
    <property type="match status" value="1"/>
</dbReference>
<evidence type="ECO:0000256" key="3">
    <source>
        <dbReference type="ARBA" id="ARBA00022801"/>
    </source>
</evidence>
<comment type="caution">
    <text evidence="7">The sequence shown here is derived from an EMBL/GenBank/DDBJ whole genome shotgun (WGS) entry which is preliminary data.</text>
</comment>
<evidence type="ECO:0000256" key="4">
    <source>
        <dbReference type="ARBA" id="ARBA00022853"/>
    </source>
</evidence>
<keyword evidence="4" id="KW-0156">Chromatin regulator</keyword>
<feature type="compositionally biased region" description="Basic and acidic residues" evidence="5">
    <location>
        <begin position="289"/>
        <end position="298"/>
    </location>
</feature>